<feature type="transmembrane region" description="Helical" evidence="8">
    <location>
        <begin position="78"/>
        <end position="97"/>
    </location>
</feature>
<keyword evidence="6 8" id="KW-1133">Transmembrane helix</keyword>
<feature type="transmembrane region" description="Helical" evidence="8">
    <location>
        <begin position="117"/>
        <end position="134"/>
    </location>
</feature>
<sequence>MARGPQRFQNRGTAPLVAQWTGSTAMAGATGWGSVGWGSVGAFPPLGMACAAAAVFLLAGMVKGVVGLGLPTVSMALLALWMPPAQAAALLVVPSLATNLWQTGPWRGVPALLRRMAGLQVGICAGTWAGAWWLGPPEGQGARMALGAALIAYAGWSLAGAHLPAVPARHQRWLGFPVGAATGAITAATGVFVVPAVPYLQALGLQRDALVQAMGLCFTVSTIALGAGLASQASLPPATLAVSMLLLAPAIAGMALGARLRRHLSPQAFRRCLMAGLLALGLGLLLG</sequence>
<feature type="transmembrane region" description="Helical" evidence="8">
    <location>
        <begin position="46"/>
        <end position="66"/>
    </location>
</feature>
<dbReference type="InterPro" id="IPR052017">
    <property type="entry name" value="TSUP"/>
</dbReference>
<accession>A0A1I1THC4</accession>
<evidence type="ECO:0000313" key="10">
    <source>
        <dbReference type="Proteomes" id="UP000199517"/>
    </source>
</evidence>
<evidence type="ECO:0000256" key="6">
    <source>
        <dbReference type="ARBA" id="ARBA00022989"/>
    </source>
</evidence>
<evidence type="ECO:0000313" key="9">
    <source>
        <dbReference type="EMBL" id="SFD57964.1"/>
    </source>
</evidence>
<keyword evidence="7 8" id="KW-0472">Membrane</keyword>
<comment type="similarity">
    <text evidence="2 8">Belongs to the 4-toluene sulfonate uptake permease (TSUP) (TC 2.A.102) family.</text>
</comment>
<reference evidence="10" key="1">
    <citation type="submission" date="2016-10" db="EMBL/GenBank/DDBJ databases">
        <authorList>
            <person name="Varghese N."/>
            <person name="Submissions S."/>
        </authorList>
    </citation>
    <scope>NUCLEOTIDE SEQUENCE [LARGE SCALE GENOMIC DNA]</scope>
    <source>
        <strain evidence="10">DSM 7481</strain>
    </source>
</reference>
<feature type="transmembrane region" description="Helical" evidence="8">
    <location>
        <begin position="146"/>
        <end position="167"/>
    </location>
</feature>
<evidence type="ECO:0000256" key="3">
    <source>
        <dbReference type="ARBA" id="ARBA00022448"/>
    </source>
</evidence>
<keyword evidence="10" id="KW-1185">Reference proteome</keyword>
<gene>
    <name evidence="9" type="ORF">SAMN04489710_103361</name>
</gene>
<keyword evidence="3" id="KW-0813">Transport</keyword>
<feature type="transmembrane region" description="Helical" evidence="8">
    <location>
        <begin position="173"/>
        <end position="197"/>
    </location>
</feature>
<dbReference type="PANTHER" id="PTHR30269:SF32">
    <property type="entry name" value="MEMBRANE TRANSPORTER PROTEIN-RELATED"/>
    <property type="match status" value="1"/>
</dbReference>
<evidence type="ECO:0000256" key="8">
    <source>
        <dbReference type="RuleBase" id="RU363041"/>
    </source>
</evidence>
<dbReference type="PANTHER" id="PTHR30269">
    <property type="entry name" value="TRANSMEMBRANE PROTEIN YFCA"/>
    <property type="match status" value="1"/>
</dbReference>
<dbReference type="Proteomes" id="UP000199517">
    <property type="component" value="Unassembled WGS sequence"/>
</dbReference>
<evidence type="ECO:0000256" key="1">
    <source>
        <dbReference type="ARBA" id="ARBA00004651"/>
    </source>
</evidence>
<evidence type="ECO:0000256" key="5">
    <source>
        <dbReference type="ARBA" id="ARBA00022692"/>
    </source>
</evidence>
<keyword evidence="4 8" id="KW-1003">Cell membrane</keyword>
<organism evidence="9 10">
    <name type="scientific">Paracidovorax konjaci</name>
    <dbReference type="NCBI Taxonomy" id="32040"/>
    <lineage>
        <taxon>Bacteria</taxon>
        <taxon>Pseudomonadati</taxon>
        <taxon>Pseudomonadota</taxon>
        <taxon>Betaproteobacteria</taxon>
        <taxon>Burkholderiales</taxon>
        <taxon>Comamonadaceae</taxon>
        <taxon>Paracidovorax</taxon>
    </lineage>
</organism>
<proteinExistence type="inferred from homology"/>
<evidence type="ECO:0000256" key="4">
    <source>
        <dbReference type="ARBA" id="ARBA00022475"/>
    </source>
</evidence>
<keyword evidence="5 8" id="KW-0812">Transmembrane</keyword>
<dbReference type="STRING" id="32040.SAMN04489710_103361"/>
<dbReference type="InterPro" id="IPR002781">
    <property type="entry name" value="TM_pro_TauE-like"/>
</dbReference>
<feature type="transmembrane region" description="Helical" evidence="8">
    <location>
        <begin position="209"/>
        <end position="229"/>
    </location>
</feature>
<evidence type="ECO:0000256" key="7">
    <source>
        <dbReference type="ARBA" id="ARBA00023136"/>
    </source>
</evidence>
<name>A0A1I1THC4_9BURK</name>
<dbReference type="AlphaFoldDB" id="A0A1I1THC4"/>
<feature type="transmembrane region" description="Helical" evidence="8">
    <location>
        <begin position="268"/>
        <end position="286"/>
    </location>
</feature>
<comment type="subcellular location">
    <subcellularLocation>
        <location evidence="1 8">Cell membrane</location>
        <topology evidence="1 8">Multi-pass membrane protein</topology>
    </subcellularLocation>
</comment>
<dbReference type="GO" id="GO:0005886">
    <property type="term" value="C:plasma membrane"/>
    <property type="evidence" value="ECO:0007669"/>
    <property type="project" value="UniProtKB-SubCell"/>
</dbReference>
<feature type="transmembrane region" description="Helical" evidence="8">
    <location>
        <begin position="235"/>
        <end position="256"/>
    </location>
</feature>
<evidence type="ECO:0000256" key="2">
    <source>
        <dbReference type="ARBA" id="ARBA00009142"/>
    </source>
</evidence>
<protein>
    <recommendedName>
        <fullName evidence="8">Probable membrane transporter protein</fullName>
    </recommendedName>
</protein>
<dbReference type="EMBL" id="FOMQ01000003">
    <property type="protein sequence ID" value="SFD57964.1"/>
    <property type="molecule type" value="Genomic_DNA"/>
</dbReference>
<dbReference type="Pfam" id="PF01925">
    <property type="entry name" value="TauE"/>
    <property type="match status" value="1"/>
</dbReference>